<dbReference type="PROSITE" id="PS50931">
    <property type="entry name" value="HTH_LYSR"/>
    <property type="match status" value="1"/>
</dbReference>
<evidence type="ECO:0000313" key="6">
    <source>
        <dbReference type="EMBL" id="MDC7690902.1"/>
    </source>
</evidence>
<dbReference type="InterPro" id="IPR005119">
    <property type="entry name" value="LysR_subst-bd"/>
</dbReference>
<protein>
    <submittedName>
        <fullName evidence="6">LysR family transcriptional regulator</fullName>
    </submittedName>
</protein>
<dbReference type="Proteomes" id="UP001221566">
    <property type="component" value="Unassembled WGS sequence"/>
</dbReference>
<name>A0ABT5I3Z2_VOGIN</name>
<dbReference type="RefSeq" id="WP_272803082.1">
    <property type="nucleotide sequence ID" value="NZ_JAQQKY010000004.1"/>
</dbReference>
<sequence length="292" mass="32010">MTNPMLDPVLLKSFVAVVESGSFTRAGERVHLSQSTVSQHLRRLEEQLGSELLDRSGRYVVTTESGTRLLGHARKLLTLMEEAVAELHAGEVQGEIRLGVPEDFAADLLTPLLAAFARDNPAIRLEVSSGLSNTLWQQFCAGGHDLVLVKQRQGHTVGDAAWPEPLAWLDSREHPTWQRDILPLVVFPVGGLYRDEMIHALESSGRRWRIAYSSASLASIRAAVASGLGVSLLPARLARADQHSLTPAQGFPALPPLELVLHSRQEVPERVRDLAQRLITLCDTVMQAGPRP</sequence>
<evidence type="ECO:0000256" key="3">
    <source>
        <dbReference type="ARBA" id="ARBA00023125"/>
    </source>
</evidence>
<dbReference type="InterPro" id="IPR036388">
    <property type="entry name" value="WH-like_DNA-bd_sf"/>
</dbReference>
<organism evidence="6 7">
    <name type="scientific">Vogesella indigofera</name>
    <name type="common">Pseudomonas indigofera</name>
    <dbReference type="NCBI Taxonomy" id="45465"/>
    <lineage>
        <taxon>Bacteria</taxon>
        <taxon>Pseudomonadati</taxon>
        <taxon>Pseudomonadota</taxon>
        <taxon>Betaproteobacteria</taxon>
        <taxon>Neisseriales</taxon>
        <taxon>Chromobacteriaceae</taxon>
        <taxon>Vogesella</taxon>
    </lineage>
</organism>
<accession>A0ABT5I3Z2</accession>
<dbReference type="EMBL" id="JAQQKY010000004">
    <property type="protein sequence ID" value="MDC7690902.1"/>
    <property type="molecule type" value="Genomic_DNA"/>
</dbReference>
<dbReference type="PANTHER" id="PTHR30579:SF7">
    <property type="entry name" value="HTH-TYPE TRANSCRIPTIONAL REGULATOR LRHA-RELATED"/>
    <property type="match status" value="1"/>
</dbReference>
<dbReference type="Gene3D" id="1.10.10.10">
    <property type="entry name" value="Winged helix-like DNA-binding domain superfamily/Winged helix DNA-binding domain"/>
    <property type="match status" value="1"/>
</dbReference>
<reference evidence="6 7" key="1">
    <citation type="submission" date="2023-01" db="EMBL/GenBank/DDBJ databases">
        <title>Novel species of the genus Vogesella isolated from rivers.</title>
        <authorList>
            <person name="Lu H."/>
        </authorList>
    </citation>
    <scope>NUCLEOTIDE SEQUENCE [LARGE SCALE GENOMIC DNA]</scope>
    <source>
        <strain evidence="6 7">SH7W</strain>
    </source>
</reference>
<comment type="caution">
    <text evidence="6">The sequence shown here is derived from an EMBL/GenBank/DDBJ whole genome shotgun (WGS) entry which is preliminary data.</text>
</comment>
<comment type="similarity">
    <text evidence="1">Belongs to the LysR transcriptional regulatory family.</text>
</comment>
<dbReference type="InterPro" id="IPR000847">
    <property type="entry name" value="LysR_HTH_N"/>
</dbReference>
<dbReference type="Gene3D" id="3.40.190.10">
    <property type="entry name" value="Periplasmic binding protein-like II"/>
    <property type="match status" value="2"/>
</dbReference>
<dbReference type="Pfam" id="PF03466">
    <property type="entry name" value="LysR_substrate"/>
    <property type="match status" value="1"/>
</dbReference>
<keyword evidence="7" id="KW-1185">Reference proteome</keyword>
<dbReference type="InterPro" id="IPR036390">
    <property type="entry name" value="WH_DNA-bd_sf"/>
</dbReference>
<evidence type="ECO:0000256" key="1">
    <source>
        <dbReference type="ARBA" id="ARBA00009437"/>
    </source>
</evidence>
<evidence type="ECO:0000313" key="7">
    <source>
        <dbReference type="Proteomes" id="UP001221566"/>
    </source>
</evidence>
<proteinExistence type="inferred from homology"/>
<gene>
    <name evidence="6" type="ORF">PQU93_08935</name>
</gene>
<dbReference type="SUPFAM" id="SSF46785">
    <property type="entry name" value="Winged helix' DNA-binding domain"/>
    <property type="match status" value="1"/>
</dbReference>
<dbReference type="PANTHER" id="PTHR30579">
    <property type="entry name" value="TRANSCRIPTIONAL REGULATOR"/>
    <property type="match status" value="1"/>
</dbReference>
<feature type="domain" description="HTH lysR-type" evidence="5">
    <location>
        <begin position="6"/>
        <end position="63"/>
    </location>
</feature>
<evidence type="ECO:0000256" key="4">
    <source>
        <dbReference type="ARBA" id="ARBA00023163"/>
    </source>
</evidence>
<dbReference type="Pfam" id="PF00126">
    <property type="entry name" value="HTH_1"/>
    <property type="match status" value="1"/>
</dbReference>
<dbReference type="SUPFAM" id="SSF53850">
    <property type="entry name" value="Periplasmic binding protein-like II"/>
    <property type="match status" value="1"/>
</dbReference>
<keyword evidence="2" id="KW-0805">Transcription regulation</keyword>
<keyword evidence="3" id="KW-0238">DNA-binding</keyword>
<keyword evidence="4" id="KW-0804">Transcription</keyword>
<dbReference type="PRINTS" id="PR00039">
    <property type="entry name" value="HTHLYSR"/>
</dbReference>
<evidence type="ECO:0000256" key="2">
    <source>
        <dbReference type="ARBA" id="ARBA00023015"/>
    </source>
</evidence>
<dbReference type="InterPro" id="IPR050176">
    <property type="entry name" value="LTTR"/>
</dbReference>
<evidence type="ECO:0000259" key="5">
    <source>
        <dbReference type="PROSITE" id="PS50931"/>
    </source>
</evidence>